<name>A0ABV6JJZ4_9BACL</name>
<keyword evidence="3" id="KW-1003">Cell membrane</keyword>
<evidence type="ECO:0000256" key="2">
    <source>
        <dbReference type="ARBA" id="ARBA00005262"/>
    </source>
</evidence>
<dbReference type="InterPro" id="IPR003370">
    <property type="entry name" value="Chromate_transpt"/>
</dbReference>
<dbReference type="EMBL" id="JBHLVF010000047">
    <property type="protein sequence ID" value="MFC0396243.1"/>
    <property type="molecule type" value="Genomic_DNA"/>
</dbReference>
<sequence>MPTTTNRLQILLQLFWTFFRIGPATFGGGYAMIPLIERETVTKRKWIDKQEMSDLISIAGSAPGGVGVNASAFIGHRLGGIGGAIAAIIGITLPTFLIVFILSFFYVQFGDNPKLEAALKGIHGAIIALILIAAYKMAKSSVFDKTTVTIALSALAVLLLTEINPIIAIVSGLFIGIILVRIKMLLGIKVFTEKQPRRSKEEIVYPEYYI</sequence>
<evidence type="ECO:0000256" key="5">
    <source>
        <dbReference type="ARBA" id="ARBA00022989"/>
    </source>
</evidence>
<gene>
    <name evidence="8" type="ORF">ACFFJ8_33305</name>
</gene>
<reference evidence="8 9" key="1">
    <citation type="submission" date="2024-09" db="EMBL/GenBank/DDBJ databases">
        <authorList>
            <person name="Sun Q."/>
            <person name="Mori K."/>
        </authorList>
    </citation>
    <scope>NUCLEOTIDE SEQUENCE [LARGE SCALE GENOMIC DNA]</scope>
    <source>
        <strain evidence="8 9">CCM 4839</strain>
    </source>
</reference>
<comment type="similarity">
    <text evidence="2">Belongs to the chromate ion transporter (CHR) (TC 2.A.51) family.</text>
</comment>
<keyword evidence="9" id="KW-1185">Reference proteome</keyword>
<comment type="subcellular location">
    <subcellularLocation>
        <location evidence="1">Cell membrane</location>
        <topology evidence="1">Multi-pass membrane protein</topology>
    </subcellularLocation>
</comment>
<feature type="transmembrane region" description="Helical" evidence="7">
    <location>
        <begin position="166"/>
        <end position="188"/>
    </location>
</feature>
<dbReference type="Pfam" id="PF02417">
    <property type="entry name" value="Chromate_transp"/>
    <property type="match status" value="1"/>
</dbReference>
<evidence type="ECO:0000313" key="9">
    <source>
        <dbReference type="Proteomes" id="UP001589818"/>
    </source>
</evidence>
<evidence type="ECO:0000313" key="8">
    <source>
        <dbReference type="EMBL" id="MFC0396243.1"/>
    </source>
</evidence>
<dbReference type="Proteomes" id="UP001589818">
    <property type="component" value="Unassembled WGS sequence"/>
</dbReference>
<comment type="caution">
    <text evidence="8">The sequence shown here is derived from an EMBL/GenBank/DDBJ whole genome shotgun (WGS) entry which is preliminary data.</text>
</comment>
<dbReference type="InterPro" id="IPR052518">
    <property type="entry name" value="CHR_Transporter"/>
</dbReference>
<organism evidence="8 9">
    <name type="scientific">Paenibacillus mendelii</name>
    <dbReference type="NCBI Taxonomy" id="206163"/>
    <lineage>
        <taxon>Bacteria</taxon>
        <taxon>Bacillati</taxon>
        <taxon>Bacillota</taxon>
        <taxon>Bacilli</taxon>
        <taxon>Bacillales</taxon>
        <taxon>Paenibacillaceae</taxon>
        <taxon>Paenibacillus</taxon>
    </lineage>
</organism>
<dbReference type="RefSeq" id="WP_204816911.1">
    <property type="nucleotide sequence ID" value="NZ_JANHOF010000002.1"/>
</dbReference>
<keyword evidence="4 7" id="KW-0812">Transmembrane</keyword>
<feature type="transmembrane region" description="Helical" evidence="7">
    <location>
        <begin position="81"/>
        <end position="105"/>
    </location>
</feature>
<evidence type="ECO:0000256" key="4">
    <source>
        <dbReference type="ARBA" id="ARBA00022692"/>
    </source>
</evidence>
<evidence type="ECO:0000256" key="7">
    <source>
        <dbReference type="SAM" id="Phobius"/>
    </source>
</evidence>
<dbReference type="PANTHER" id="PTHR43663">
    <property type="entry name" value="CHROMATE TRANSPORT PROTEIN-RELATED"/>
    <property type="match status" value="1"/>
</dbReference>
<protein>
    <submittedName>
        <fullName evidence="8">Chromate transporter</fullName>
    </submittedName>
</protein>
<evidence type="ECO:0000256" key="3">
    <source>
        <dbReference type="ARBA" id="ARBA00022475"/>
    </source>
</evidence>
<evidence type="ECO:0000256" key="6">
    <source>
        <dbReference type="ARBA" id="ARBA00023136"/>
    </source>
</evidence>
<dbReference type="PANTHER" id="PTHR43663:SF2">
    <property type="entry name" value="CHROMATE TRANSPORT PROTEIN-RELATED"/>
    <property type="match status" value="1"/>
</dbReference>
<proteinExistence type="inferred from homology"/>
<accession>A0ABV6JJZ4</accession>
<feature type="transmembrane region" description="Helical" evidence="7">
    <location>
        <begin position="55"/>
        <end position="74"/>
    </location>
</feature>
<feature type="transmembrane region" description="Helical" evidence="7">
    <location>
        <begin position="117"/>
        <end position="135"/>
    </location>
</feature>
<keyword evidence="6 7" id="KW-0472">Membrane</keyword>
<evidence type="ECO:0000256" key="1">
    <source>
        <dbReference type="ARBA" id="ARBA00004651"/>
    </source>
</evidence>
<keyword evidence="5 7" id="KW-1133">Transmembrane helix</keyword>